<dbReference type="AlphaFoldDB" id="A0A495J662"/>
<accession>A0A495J662</accession>
<evidence type="ECO:0000256" key="1">
    <source>
        <dbReference type="SAM" id="Phobius"/>
    </source>
</evidence>
<evidence type="ECO:0000313" key="2">
    <source>
        <dbReference type="EMBL" id="RKR83864.1"/>
    </source>
</evidence>
<keyword evidence="1" id="KW-0472">Membrane</keyword>
<keyword evidence="1" id="KW-1133">Transmembrane helix</keyword>
<feature type="transmembrane region" description="Helical" evidence="1">
    <location>
        <begin position="72"/>
        <end position="90"/>
    </location>
</feature>
<feature type="transmembrane region" description="Helical" evidence="1">
    <location>
        <begin position="7"/>
        <end position="25"/>
    </location>
</feature>
<feature type="transmembrane region" description="Helical" evidence="1">
    <location>
        <begin position="45"/>
        <end position="65"/>
    </location>
</feature>
<organism evidence="2 3">
    <name type="scientific">Mucilaginibacter gracilis</name>
    <dbReference type="NCBI Taxonomy" id="423350"/>
    <lineage>
        <taxon>Bacteria</taxon>
        <taxon>Pseudomonadati</taxon>
        <taxon>Bacteroidota</taxon>
        <taxon>Sphingobacteriia</taxon>
        <taxon>Sphingobacteriales</taxon>
        <taxon>Sphingobacteriaceae</taxon>
        <taxon>Mucilaginibacter</taxon>
    </lineage>
</organism>
<feature type="transmembrane region" description="Helical" evidence="1">
    <location>
        <begin position="96"/>
        <end position="114"/>
    </location>
</feature>
<comment type="caution">
    <text evidence="2">The sequence shown here is derived from an EMBL/GenBank/DDBJ whole genome shotgun (WGS) entry which is preliminary data.</text>
</comment>
<evidence type="ECO:0000313" key="3">
    <source>
        <dbReference type="Proteomes" id="UP000268007"/>
    </source>
</evidence>
<reference evidence="2 3" key="1">
    <citation type="submission" date="2018-10" db="EMBL/GenBank/DDBJ databases">
        <title>Genomic Encyclopedia of Archaeal and Bacterial Type Strains, Phase II (KMG-II): from individual species to whole genera.</title>
        <authorList>
            <person name="Goeker M."/>
        </authorList>
    </citation>
    <scope>NUCLEOTIDE SEQUENCE [LARGE SCALE GENOMIC DNA]</scope>
    <source>
        <strain evidence="2 3">DSM 18602</strain>
    </source>
</reference>
<evidence type="ECO:0008006" key="4">
    <source>
        <dbReference type="Google" id="ProtNLM"/>
    </source>
</evidence>
<gene>
    <name evidence="2" type="ORF">BDD43_4079</name>
</gene>
<dbReference type="OrthoDB" id="8161897at2"/>
<sequence>MKIAYIIVRSLLGALLLFASVSYFFHLMKEPVPSADVKTYMTGISLVHIMSIVKAIELVCGLLFVIGRYNTLAAVVIFPILINIALFNAYLGPSNLPMSIALILADLFVAYYYRNNYKTLFAAK</sequence>
<dbReference type="Proteomes" id="UP000268007">
    <property type="component" value="Unassembled WGS sequence"/>
</dbReference>
<dbReference type="RefSeq" id="WP_121199316.1">
    <property type="nucleotide sequence ID" value="NZ_RBKU01000001.1"/>
</dbReference>
<keyword evidence="1" id="KW-0812">Transmembrane</keyword>
<proteinExistence type="predicted"/>
<dbReference type="EMBL" id="RBKU01000001">
    <property type="protein sequence ID" value="RKR83864.1"/>
    <property type="molecule type" value="Genomic_DNA"/>
</dbReference>
<keyword evidence="3" id="KW-1185">Reference proteome</keyword>
<name>A0A495J662_9SPHI</name>
<protein>
    <recommendedName>
        <fullName evidence="4">DoxX-like protein</fullName>
    </recommendedName>
</protein>